<dbReference type="VEuPathDB" id="FungiDB:AMAG_20177"/>
<evidence type="ECO:0000256" key="1">
    <source>
        <dbReference type="SAM" id="MobiDB-lite"/>
    </source>
</evidence>
<name>A0A0L0T7V1_ALLM3</name>
<reference evidence="2 3" key="1">
    <citation type="submission" date="2009-11" db="EMBL/GenBank/DDBJ databases">
        <title>Annotation of Allomyces macrogynus ATCC 38327.</title>
        <authorList>
            <consortium name="The Broad Institute Genome Sequencing Platform"/>
            <person name="Russ C."/>
            <person name="Cuomo C."/>
            <person name="Burger G."/>
            <person name="Gray M.W."/>
            <person name="Holland P.W.H."/>
            <person name="King N."/>
            <person name="Lang F.B.F."/>
            <person name="Roger A.J."/>
            <person name="Ruiz-Trillo I."/>
            <person name="Young S.K."/>
            <person name="Zeng Q."/>
            <person name="Gargeya S."/>
            <person name="Fitzgerald M."/>
            <person name="Haas B."/>
            <person name="Abouelleil A."/>
            <person name="Alvarado L."/>
            <person name="Arachchi H.M."/>
            <person name="Berlin A."/>
            <person name="Chapman S.B."/>
            <person name="Gearin G."/>
            <person name="Goldberg J."/>
            <person name="Griggs A."/>
            <person name="Gujja S."/>
            <person name="Hansen M."/>
            <person name="Heiman D."/>
            <person name="Howarth C."/>
            <person name="Larimer J."/>
            <person name="Lui A."/>
            <person name="MacDonald P.J.P."/>
            <person name="McCowen C."/>
            <person name="Montmayeur A."/>
            <person name="Murphy C."/>
            <person name="Neiman D."/>
            <person name="Pearson M."/>
            <person name="Priest M."/>
            <person name="Roberts A."/>
            <person name="Saif S."/>
            <person name="Shea T."/>
            <person name="Sisk P."/>
            <person name="Stolte C."/>
            <person name="Sykes S."/>
            <person name="Wortman J."/>
            <person name="Nusbaum C."/>
            <person name="Birren B."/>
        </authorList>
    </citation>
    <scope>NUCLEOTIDE SEQUENCE [LARGE SCALE GENOMIC DNA]</scope>
    <source>
        <strain evidence="2 3">ATCC 38327</strain>
    </source>
</reference>
<feature type="compositionally biased region" description="Acidic residues" evidence="1">
    <location>
        <begin position="294"/>
        <end position="303"/>
    </location>
</feature>
<sequence length="425" mass="46883">MSAFWQYKRDPNRKFYHRLFSRSLRRFRVVWTVPVLAVRCTQVWALTHPETLTLWWWIGAGFFPFIVKRLLEPWRQRALLSYGLDFCRGPPIGHLSLADVQHRLDLDPNDVLADDHDPHHDSDDALSPDDRLRQYRTAPVVSDMTPSSANALTESVLDRLDDWHLKSPHATSSSSPLGRGTALNAMFAHVPTLQPHQIPRPQPFGHGNLFQARMDIDPTRVNQTTVPRSFAARMPGSAITRTAWDATLQDQARQVQMRREQELARAEAEREAARVAALRPSATVPRFALPLQFGDDDGSDSSDGESAFTGFGPPPPPPPGAGDDAMDVDEVPPTAPAPVANGNSFWAKLKRAGGIRDPTAHYEQNGRAHLHHHHHHHGPDAKRAADGVGASASAGGGRFAPRPAVGFPLAQAKTGVESALDTLFL</sequence>
<accession>A0A0L0T7V1</accession>
<organism evidence="2 3">
    <name type="scientific">Allomyces macrogynus (strain ATCC 38327)</name>
    <name type="common">Allomyces javanicus var. macrogynus</name>
    <dbReference type="NCBI Taxonomy" id="578462"/>
    <lineage>
        <taxon>Eukaryota</taxon>
        <taxon>Fungi</taxon>
        <taxon>Fungi incertae sedis</taxon>
        <taxon>Blastocladiomycota</taxon>
        <taxon>Blastocladiomycetes</taxon>
        <taxon>Blastocladiales</taxon>
        <taxon>Blastocladiaceae</taxon>
        <taxon>Allomyces</taxon>
    </lineage>
</organism>
<feature type="region of interest" description="Disordered" evidence="1">
    <location>
        <begin position="367"/>
        <end position="400"/>
    </location>
</feature>
<evidence type="ECO:0000313" key="2">
    <source>
        <dbReference type="EMBL" id="KNE70800.1"/>
    </source>
</evidence>
<feature type="compositionally biased region" description="Basic and acidic residues" evidence="1">
    <location>
        <begin position="113"/>
        <end position="131"/>
    </location>
</feature>
<proteinExistence type="predicted"/>
<feature type="region of interest" description="Disordered" evidence="1">
    <location>
        <begin position="289"/>
        <end position="342"/>
    </location>
</feature>
<feature type="region of interest" description="Disordered" evidence="1">
    <location>
        <begin position="109"/>
        <end position="131"/>
    </location>
</feature>
<dbReference type="Proteomes" id="UP000054350">
    <property type="component" value="Unassembled WGS sequence"/>
</dbReference>
<dbReference type="AlphaFoldDB" id="A0A0L0T7V1"/>
<dbReference type="EMBL" id="GG745368">
    <property type="protein sequence ID" value="KNE70800.1"/>
    <property type="molecule type" value="Genomic_DNA"/>
</dbReference>
<feature type="compositionally biased region" description="Basic residues" evidence="1">
    <location>
        <begin position="368"/>
        <end position="377"/>
    </location>
</feature>
<evidence type="ECO:0000313" key="3">
    <source>
        <dbReference type="Proteomes" id="UP000054350"/>
    </source>
</evidence>
<protein>
    <submittedName>
        <fullName evidence="2">Uncharacterized protein</fullName>
    </submittedName>
</protein>
<dbReference type="OrthoDB" id="10419726at2759"/>
<gene>
    <name evidence="2" type="ORF">AMAG_20177</name>
</gene>
<feature type="compositionally biased region" description="Low complexity" evidence="1">
    <location>
        <begin position="386"/>
        <end position="400"/>
    </location>
</feature>
<keyword evidence="3" id="KW-1185">Reference proteome</keyword>
<reference evidence="3" key="2">
    <citation type="submission" date="2009-11" db="EMBL/GenBank/DDBJ databases">
        <title>The Genome Sequence of Allomyces macrogynus strain ATCC 38327.</title>
        <authorList>
            <consortium name="The Broad Institute Genome Sequencing Platform"/>
            <person name="Russ C."/>
            <person name="Cuomo C."/>
            <person name="Shea T."/>
            <person name="Young S.K."/>
            <person name="Zeng Q."/>
            <person name="Koehrsen M."/>
            <person name="Haas B."/>
            <person name="Borodovsky M."/>
            <person name="Guigo R."/>
            <person name="Alvarado L."/>
            <person name="Berlin A."/>
            <person name="Borenstein D."/>
            <person name="Chen Z."/>
            <person name="Engels R."/>
            <person name="Freedman E."/>
            <person name="Gellesch M."/>
            <person name="Goldberg J."/>
            <person name="Griggs A."/>
            <person name="Gujja S."/>
            <person name="Heiman D."/>
            <person name="Hepburn T."/>
            <person name="Howarth C."/>
            <person name="Jen D."/>
            <person name="Larson L."/>
            <person name="Lewis B."/>
            <person name="Mehta T."/>
            <person name="Park D."/>
            <person name="Pearson M."/>
            <person name="Roberts A."/>
            <person name="Saif S."/>
            <person name="Shenoy N."/>
            <person name="Sisk P."/>
            <person name="Stolte C."/>
            <person name="Sykes S."/>
            <person name="Walk T."/>
            <person name="White J."/>
            <person name="Yandava C."/>
            <person name="Burger G."/>
            <person name="Gray M.W."/>
            <person name="Holland P.W.H."/>
            <person name="King N."/>
            <person name="Lang F.B.F."/>
            <person name="Roger A.J."/>
            <person name="Ruiz-Trillo I."/>
            <person name="Lander E."/>
            <person name="Nusbaum C."/>
        </authorList>
    </citation>
    <scope>NUCLEOTIDE SEQUENCE [LARGE SCALE GENOMIC DNA]</scope>
    <source>
        <strain evidence="3">ATCC 38327</strain>
    </source>
</reference>